<dbReference type="RefSeq" id="WP_137698238.1">
    <property type="nucleotide sequence ID" value="NZ_CP061336.1"/>
</dbReference>
<gene>
    <name evidence="3" type="ORF">EHE19_005930</name>
</gene>
<dbReference type="PROSITE" id="PS50893">
    <property type="entry name" value="ABC_TRANSPORTER_2"/>
    <property type="match status" value="1"/>
</dbReference>
<protein>
    <submittedName>
        <fullName evidence="3">ABC transporter ATP-binding protein</fullName>
    </submittedName>
</protein>
<dbReference type="CDD" id="cd03230">
    <property type="entry name" value="ABC_DR_subfamily_A"/>
    <property type="match status" value="1"/>
</dbReference>
<sequence>MSYIEIKNITKKFGDIAALEDVSITLEKNKIYGLLGRNGAGKTTLLNLITNKIFPTEGEILVDGDNVIENDKPLSKIYYMTEKNFYPDSMTVKSAFRWGKEFYPDFDINYAEALSEKFLLKTNKKIKSLSTGYKSIFKIIISLSCNAPVILLDEPVLGLDANHRDLFYKELIQSYSENPRTIIISTHLIEEAADIIENAIVLKNGKIIMNDSVESILSKGFCVSGGAAAVDKFIAGKNVLGTDVLGGLKTAYLMEKLDQNSVPEGLEISKLDLQKLFIYMTNS</sequence>
<dbReference type="PANTHER" id="PTHR43158:SF5">
    <property type="entry name" value="ABC TRANSPORTER, ATP-BINDING PROTEIN"/>
    <property type="match status" value="1"/>
</dbReference>
<dbReference type="SUPFAM" id="SSF52540">
    <property type="entry name" value="P-loop containing nucleoside triphosphate hydrolases"/>
    <property type="match status" value="1"/>
</dbReference>
<keyword evidence="1" id="KW-0547">Nucleotide-binding</keyword>
<evidence type="ECO:0000256" key="2">
    <source>
        <dbReference type="ARBA" id="ARBA00022840"/>
    </source>
</evidence>
<dbReference type="InterPro" id="IPR003439">
    <property type="entry name" value="ABC_transporter-like_ATP-bd"/>
</dbReference>
<evidence type="ECO:0000313" key="3">
    <source>
        <dbReference type="EMBL" id="QNU67980.1"/>
    </source>
</evidence>
<dbReference type="EMBL" id="CP061336">
    <property type="protein sequence ID" value="QNU67980.1"/>
    <property type="molecule type" value="Genomic_DNA"/>
</dbReference>
<dbReference type="SMART" id="SM00382">
    <property type="entry name" value="AAA"/>
    <property type="match status" value="1"/>
</dbReference>
<dbReference type="GO" id="GO:0005524">
    <property type="term" value="F:ATP binding"/>
    <property type="evidence" value="ECO:0007669"/>
    <property type="project" value="UniProtKB-KW"/>
</dbReference>
<dbReference type="Pfam" id="PF00005">
    <property type="entry name" value="ABC_tran"/>
    <property type="match status" value="1"/>
</dbReference>
<dbReference type="InterPro" id="IPR027417">
    <property type="entry name" value="P-loop_NTPase"/>
</dbReference>
<keyword evidence="2 3" id="KW-0067">ATP-binding</keyword>
<dbReference type="Gene3D" id="3.40.50.300">
    <property type="entry name" value="P-loop containing nucleotide triphosphate hydrolases"/>
    <property type="match status" value="1"/>
</dbReference>
<dbReference type="Proteomes" id="UP000306409">
    <property type="component" value="Chromosome"/>
</dbReference>
<dbReference type="InterPro" id="IPR003593">
    <property type="entry name" value="AAA+_ATPase"/>
</dbReference>
<organism evidence="3 4">
    <name type="scientific">Ruminiclostridium herbifermentans</name>
    <dbReference type="NCBI Taxonomy" id="2488810"/>
    <lineage>
        <taxon>Bacteria</taxon>
        <taxon>Bacillati</taxon>
        <taxon>Bacillota</taxon>
        <taxon>Clostridia</taxon>
        <taxon>Eubacteriales</taxon>
        <taxon>Oscillospiraceae</taxon>
        <taxon>Ruminiclostridium</taxon>
    </lineage>
</organism>
<keyword evidence="4" id="KW-1185">Reference proteome</keyword>
<accession>A0A4U7JG07</accession>
<dbReference type="GO" id="GO:0016887">
    <property type="term" value="F:ATP hydrolysis activity"/>
    <property type="evidence" value="ECO:0007669"/>
    <property type="project" value="InterPro"/>
</dbReference>
<reference evidence="3 4" key="1">
    <citation type="submission" date="2020-09" db="EMBL/GenBank/DDBJ databases">
        <title>Characterization and genome sequencing of Ruminiclostridium sp. nov. MA18.</title>
        <authorList>
            <person name="Rettenmaier R."/>
            <person name="Kowollik M.-L."/>
            <person name="Liebl W."/>
            <person name="Zverlov V."/>
        </authorList>
    </citation>
    <scope>NUCLEOTIDE SEQUENCE [LARGE SCALE GENOMIC DNA]</scope>
    <source>
        <strain evidence="3 4">MA18</strain>
    </source>
</reference>
<dbReference type="PANTHER" id="PTHR43158">
    <property type="entry name" value="SKFA PEPTIDE EXPORT ATP-BINDING PROTEIN SKFE"/>
    <property type="match status" value="1"/>
</dbReference>
<evidence type="ECO:0000313" key="4">
    <source>
        <dbReference type="Proteomes" id="UP000306409"/>
    </source>
</evidence>
<name>A0A4U7JG07_9FIRM</name>
<evidence type="ECO:0000256" key="1">
    <source>
        <dbReference type="ARBA" id="ARBA00022741"/>
    </source>
</evidence>
<dbReference type="KEGG" id="rher:EHE19_005930"/>
<dbReference type="OrthoDB" id="9804819at2"/>
<dbReference type="AlphaFoldDB" id="A0A4U7JG07"/>
<proteinExistence type="predicted"/>